<reference evidence="1" key="1">
    <citation type="submission" date="2021-06" db="EMBL/GenBank/DDBJ databases">
        <title>Comparative genomics, transcriptomics and evolutionary studies reveal genomic signatures of adaptation to plant cell wall in hemibiotrophic fungi.</title>
        <authorList>
            <consortium name="DOE Joint Genome Institute"/>
            <person name="Baroncelli R."/>
            <person name="Diaz J.F."/>
            <person name="Benocci T."/>
            <person name="Peng M."/>
            <person name="Battaglia E."/>
            <person name="Haridas S."/>
            <person name="Andreopoulos W."/>
            <person name="Labutti K."/>
            <person name="Pangilinan J."/>
            <person name="Floch G.L."/>
            <person name="Makela M.R."/>
            <person name="Henrissat B."/>
            <person name="Grigoriev I.V."/>
            <person name="Crouch J.A."/>
            <person name="De Vries R.P."/>
            <person name="Sukno S.A."/>
            <person name="Thon M.R."/>
        </authorList>
    </citation>
    <scope>NUCLEOTIDE SEQUENCE</scope>
    <source>
        <strain evidence="1">CBS 193.32</strain>
    </source>
</reference>
<dbReference type="EMBL" id="JAHMHR010000021">
    <property type="protein sequence ID" value="KAK1675564.1"/>
    <property type="molecule type" value="Genomic_DNA"/>
</dbReference>
<dbReference type="PANTHER" id="PTHR40619">
    <property type="entry name" value="FUNGAL STAND N-TERMINAL GOODBYE DOMAIN-CONTAINING PROTEIN"/>
    <property type="match status" value="1"/>
</dbReference>
<accession>A0AAJ0EXW2</accession>
<dbReference type="PANTHER" id="PTHR40619:SF3">
    <property type="entry name" value="FUNGAL STAND N-TERMINAL GOODBYE DOMAIN-CONTAINING PROTEIN"/>
    <property type="match status" value="1"/>
</dbReference>
<protein>
    <submittedName>
        <fullName evidence="1">Uncharacterized protein</fullName>
    </submittedName>
</protein>
<sequence length="225" mass="24893">MVTSMIDAQKVCPPDMINHAMLALHDKKFTSWLQSNDSRILFIEGRMKLSSEQEAASPLTILSCALAQLVARQPERSLPLVFLCGQHNRLNDPFSGSSGVIRGWSSLVAESLTPRDVDLSAINLSFIDGVRAQQLGVLCMLFRHLVLAATDKIVFIILDGVSWLEVSRHAQGLADVVLFLGNFVTALNQQNYGVIVKVLITSPSTSNYARKWLPKDCILEMDNVR</sequence>
<dbReference type="GeneID" id="85456921"/>
<evidence type="ECO:0000313" key="1">
    <source>
        <dbReference type="EMBL" id="KAK1675564.1"/>
    </source>
</evidence>
<gene>
    <name evidence="1" type="ORF">BDP55DRAFT_632241</name>
</gene>
<organism evidence="1 2">
    <name type="scientific">Colletotrichum godetiae</name>
    <dbReference type="NCBI Taxonomy" id="1209918"/>
    <lineage>
        <taxon>Eukaryota</taxon>
        <taxon>Fungi</taxon>
        <taxon>Dikarya</taxon>
        <taxon>Ascomycota</taxon>
        <taxon>Pezizomycotina</taxon>
        <taxon>Sordariomycetes</taxon>
        <taxon>Hypocreomycetidae</taxon>
        <taxon>Glomerellales</taxon>
        <taxon>Glomerellaceae</taxon>
        <taxon>Colletotrichum</taxon>
        <taxon>Colletotrichum acutatum species complex</taxon>
    </lineage>
</organism>
<dbReference type="AlphaFoldDB" id="A0AAJ0EXW2"/>
<comment type="caution">
    <text evidence="1">The sequence shown here is derived from an EMBL/GenBank/DDBJ whole genome shotgun (WGS) entry which is preliminary data.</text>
</comment>
<proteinExistence type="predicted"/>
<evidence type="ECO:0000313" key="2">
    <source>
        <dbReference type="Proteomes" id="UP001224890"/>
    </source>
</evidence>
<keyword evidence="2" id="KW-1185">Reference proteome</keyword>
<dbReference type="RefSeq" id="XP_060429567.1">
    <property type="nucleotide sequence ID" value="XM_060572395.1"/>
</dbReference>
<dbReference type="Proteomes" id="UP001224890">
    <property type="component" value="Unassembled WGS sequence"/>
</dbReference>
<name>A0AAJ0EXW2_9PEZI</name>